<protein>
    <submittedName>
        <fullName evidence="2">Uncharacterized protein</fullName>
    </submittedName>
</protein>
<dbReference type="AlphaFoldDB" id="A0A6L3UZ52"/>
<evidence type="ECO:0000313" key="3">
    <source>
        <dbReference type="Proteomes" id="UP000481030"/>
    </source>
</evidence>
<feature type="transmembrane region" description="Helical" evidence="1">
    <location>
        <begin position="55"/>
        <end position="76"/>
    </location>
</feature>
<dbReference type="EMBL" id="WBOS01000018">
    <property type="protein sequence ID" value="KAB2329584.1"/>
    <property type="molecule type" value="Genomic_DNA"/>
</dbReference>
<dbReference type="OrthoDB" id="2943279at2"/>
<sequence length="80" mass="8860">MNSFSYKVIGLFLLSSGFIYSLERISSLISTSIIKAGFFSGQMTGEVPQVTTANFLDNLFVPLLFFISLVLLILGFKKVK</sequence>
<keyword evidence="1" id="KW-1133">Transmembrane helix</keyword>
<name>A0A6L3UZ52_9BACI</name>
<reference evidence="2 3" key="1">
    <citation type="journal article" date="2016" name="Antonie Van Leeuwenhoek">
        <title>Bacillus depressus sp. nov., isolated from soil of a sunflower field.</title>
        <authorList>
            <person name="Wei X."/>
            <person name="Xin D."/>
            <person name="Xin Y."/>
            <person name="Zhang H."/>
            <person name="Wang T."/>
            <person name="Zhang J."/>
        </authorList>
    </citation>
    <scope>NUCLEOTIDE SEQUENCE [LARGE SCALE GENOMIC DNA]</scope>
    <source>
        <strain evidence="2 3">BZ1</strain>
    </source>
</reference>
<evidence type="ECO:0000256" key="1">
    <source>
        <dbReference type="SAM" id="Phobius"/>
    </source>
</evidence>
<accession>A0A6L3UZ52</accession>
<keyword evidence="1" id="KW-0472">Membrane</keyword>
<dbReference type="Proteomes" id="UP000481030">
    <property type="component" value="Unassembled WGS sequence"/>
</dbReference>
<keyword evidence="1" id="KW-0812">Transmembrane</keyword>
<evidence type="ECO:0000313" key="2">
    <source>
        <dbReference type="EMBL" id="KAB2329584.1"/>
    </source>
</evidence>
<organism evidence="2 3">
    <name type="scientific">Cytobacillus depressus</name>
    <dbReference type="NCBI Taxonomy" id="1602942"/>
    <lineage>
        <taxon>Bacteria</taxon>
        <taxon>Bacillati</taxon>
        <taxon>Bacillota</taxon>
        <taxon>Bacilli</taxon>
        <taxon>Bacillales</taxon>
        <taxon>Bacillaceae</taxon>
        <taxon>Cytobacillus</taxon>
    </lineage>
</organism>
<proteinExistence type="predicted"/>
<keyword evidence="3" id="KW-1185">Reference proteome</keyword>
<gene>
    <name evidence="2" type="ORF">F7731_22345</name>
</gene>
<dbReference type="RefSeq" id="WP_151537001.1">
    <property type="nucleotide sequence ID" value="NZ_WBOS01000018.1"/>
</dbReference>
<comment type="caution">
    <text evidence="2">The sequence shown here is derived from an EMBL/GenBank/DDBJ whole genome shotgun (WGS) entry which is preliminary data.</text>
</comment>